<protein>
    <submittedName>
        <fullName evidence="2">Uncharacterized protein</fullName>
    </submittedName>
</protein>
<dbReference type="AlphaFoldDB" id="A0A0N9HW14"/>
<evidence type="ECO:0000313" key="2">
    <source>
        <dbReference type="EMBL" id="ALG06294.1"/>
    </source>
</evidence>
<keyword evidence="1" id="KW-0472">Membrane</keyword>
<organism evidence="2 3">
    <name type="scientific">Kibdelosporangium phytohabitans</name>
    <dbReference type="NCBI Taxonomy" id="860235"/>
    <lineage>
        <taxon>Bacteria</taxon>
        <taxon>Bacillati</taxon>
        <taxon>Actinomycetota</taxon>
        <taxon>Actinomycetes</taxon>
        <taxon>Pseudonocardiales</taxon>
        <taxon>Pseudonocardiaceae</taxon>
        <taxon>Kibdelosporangium</taxon>
    </lineage>
</organism>
<evidence type="ECO:0000313" key="3">
    <source>
        <dbReference type="Proteomes" id="UP000063699"/>
    </source>
</evidence>
<dbReference type="OrthoDB" id="4464568at2"/>
<sequence>MRTPHTAPDGSGSARLARLVALLASFVLTGYVVVHIVAEPDLSRMLLWFAAAVIGHDLILFPMYTLADHAARHLLPRRRLPMLNYLRVPALASGLLLLVFLPGIIRQGADTYLAATGQTQEPFLYRWLLLTAIFFTASAIVYALRHLNPR</sequence>
<reference evidence="2 3" key="1">
    <citation type="submission" date="2015-07" db="EMBL/GenBank/DDBJ databases">
        <title>Genome sequencing of Kibdelosporangium phytohabitans.</title>
        <authorList>
            <person name="Qin S."/>
            <person name="Xing K."/>
        </authorList>
    </citation>
    <scope>NUCLEOTIDE SEQUENCE [LARGE SCALE GENOMIC DNA]</scope>
    <source>
        <strain evidence="2 3">KLBMP1111</strain>
    </source>
</reference>
<dbReference type="Proteomes" id="UP000063699">
    <property type="component" value="Chromosome"/>
</dbReference>
<keyword evidence="3" id="KW-1185">Reference proteome</keyword>
<keyword evidence="1" id="KW-0812">Transmembrane</keyword>
<name>A0A0N9HW14_9PSEU</name>
<dbReference type="EMBL" id="CP012752">
    <property type="protein sequence ID" value="ALG06294.1"/>
    <property type="molecule type" value="Genomic_DNA"/>
</dbReference>
<dbReference type="KEGG" id="kphy:AOZ06_04565"/>
<gene>
    <name evidence="2" type="ORF">AOZ06_04565</name>
</gene>
<feature type="transmembrane region" description="Helical" evidence="1">
    <location>
        <begin position="46"/>
        <end position="67"/>
    </location>
</feature>
<keyword evidence="1" id="KW-1133">Transmembrane helix</keyword>
<evidence type="ECO:0000256" key="1">
    <source>
        <dbReference type="SAM" id="Phobius"/>
    </source>
</evidence>
<feature type="transmembrane region" description="Helical" evidence="1">
    <location>
        <begin position="125"/>
        <end position="144"/>
    </location>
</feature>
<dbReference type="STRING" id="860235.AOZ06_04565"/>
<accession>A0A0N9HW14</accession>
<feature type="transmembrane region" description="Helical" evidence="1">
    <location>
        <begin position="16"/>
        <end position="34"/>
    </location>
</feature>
<feature type="transmembrane region" description="Helical" evidence="1">
    <location>
        <begin position="88"/>
        <end position="105"/>
    </location>
</feature>
<proteinExistence type="predicted"/>